<protein>
    <submittedName>
        <fullName evidence="6">TetR/AcrR family transcriptional regulator</fullName>
    </submittedName>
</protein>
<dbReference type="InterPro" id="IPR023772">
    <property type="entry name" value="DNA-bd_HTH_TetR-type_CS"/>
</dbReference>
<dbReference type="InterPro" id="IPR009057">
    <property type="entry name" value="Homeodomain-like_sf"/>
</dbReference>
<dbReference type="PANTHER" id="PTHR30055:SF226">
    <property type="entry name" value="HTH-TYPE TRANSCRIPTIONAL REGULATOR PKSA"/>
    <property type="match status" value="1"/>
</dbReference>
<feature type="domain" description="HTH tetR-type" evidence="5">
    <location>
        <begin position="19"/>
        <end position="79"/>
    </location>
</feature>
<comment type="caution">
    <text evidence="6">The sequence shown here is derived from an EMBL/GenBank/DDBJ whole genome shotgun (WGS) entry which is preliminary data.</text>
</comment>
<feature type="DNA-binding region" description="H-T-H motif" evidence="4">
    <location>
        <begin position="42"/>
        <end position="61"/>
    </location>
</feature>
<dbReference type="Pfam" id="PF00440">
    <property type="entry name" value="TetR_N"/>
    <property type="match status" value="1"/>
</dbReference>
<accession>A0A934JUC1</accession>
<evidence type="ECO:0000259" key="5">
    <source>
        <dbReference type="PROSITE" id="PS50977"/>
    </source>
</evidence>
<dbReference type="EMBL" id="JAEKNS010000135">
    <property type="protein sequence ID" value="MBJ7595856.1"/>
    <property type="molecule type" value="Genomic_DNA"/>
</dbReference>
<dbReference type="InterPro" id="IPR050109">
    <property type="entry name" value="HTH-type_TetR-like_transc_reg"/>
</dbReference>
<keyword evidence="1" id="KW-0805">Transcription regulation</keyword>
<dbReference type="GO" id="GO:0045892">
    <property type="term" value="P:negative regulation of DNA-templated transcription"/>
    <property type="evidence" value="ECO:0007669"/>
    <property type="project" value="UniProtKB-ARBA"/>
</dbReference>
<evidence type="ECO:0000256" key="4">
    <source>
        <dbReference type="PROSITE-ProRule" id="PRU00335"/>
    </source>
</evidence>
<evidence type="ECO:0000256" key="1">
    <source>
        <dbReference type="ARBA" id="ARBA00023015"/>
    </source>
</evidence>
<evidence type="ECO:0000256" key="2">
    <source>
        <dbReference type="ARBA" id="ARBA00023125"/>
    </source>
</evidence>
<organism evidence="6 7">
    <name type="scientific">Candidatus Aeolococcus gillhamiae</name>
    <dbReference type="NCBI Taxonomy" id="3127015"/>
    <lineage>
        <taxon>Bacteria</taxon>
        <taxon>Bacillati</taxon>
        <taxon>Candidatus Dormiibacterota</taxon>
        <taxon>Candidatus Dormibacteria</taxon>
        <taxon>Candidatus Aeolococcales</taxon>
        <taxon>Candidatus Aeolococcaceae</taxon>
        <taxon>Candidatus Aeolococcus</taxon>
    </lineage>
</organism>
<dbReference type="SUPFAM" id="SSF46689">
    <property type="entry name" value="Homeodomain-like"/>
    <property type="match status" value="1"/>
</dbReference>
<dbReference type="PANTHER" id="PTHR30055">
    <property type="entry name" value="HTH-TYPE TRANSCRIPTIONAL REGULATOR RUTR"/>
    <property type="match status" value="1"/>
</dbReference>
<dbReference type="PROSITE" id="PS50977">
    <property type="entry name" value="HTH_TETR_2"/>
    <property type="match status" value="1"/>
</dbReference>
<gene>
    <name evidence="6" type="ORF">JF886_13560</name>
</gene>
<dbReference type="Proteomes" id="UP000606991">
    <property type="component" value="Unassembled WGS sequence"/>
</dbReference>
<dbReference type="FunFam" id="1.10.10.60:FF:000141">
    <property type="entry name" value="TetR family transcriptional regulator"/>
    <property type="match status" value="1"/>
</dbReference>
<dbReference type="GO" id="GO:0000976">
    <property type="term" value="F:transcription cis-regulatory region binding"/>
    <property type="evidence" value="ECO:0007669"/>
    <property type="project" value="TreeGrafter"/>
</dbReference>
<evidence type="ECO:0000313" key="6">
    <source>
        <dbReference type="EMBL" id="MBJ7595856.1"/>
    </source>
</evidence>
<proteinExistence type="predicted"/>
<dbReference type="InterPro" id="IPR001647">
    <property type="entry name" value="HTH_TetR"/>
</dbReference>
<dbReference type="GO" id="GO:0003700">
    <property type="term" value="F:DNA-binding transcription factor activity"/>
    <property type="evidence" value="ECO:0007669"/>
    <property type="project" value="TreeGrafter"/>
</dbReference>
<name>A0A934JUC1_9BACT</name>
<dbReference type="AlphaFoldDB" id="A0A934JUC1"/>
<dbReference type="PROSITE" id="PS01081">
    <property type="entry name" value="HTH_TETR_1"/>
    <property type="match status" value="1"/>
</dbReference>
<reference evidence="6 7" key="1">
    <citation type="submission" date="2020-10" db="EMBL/GenBank/DDBJ databases">
        <title>Ca. Dormibacterota MAGs.</title>
        <authorList>
            <person name="Montgomery K."/>
        </authorList>
    </citation>
    <scope>NUCLEOTIDE SEQUENCE [LARGE SCALE GENOMIC DNA]</scope>
    <source>
        <strain evidence="6">SC8812_S17_18</strain>
    </source>
</reference>
<sequence>MTTTAIHPARSALRREQVALTERRILEAATQLFVERGYVATSLLAVAEAAGVSPRTVYVRFHSKARLFERCIETSITADQQPVVVAALESPILDQRLEAIVEMARSTMERSSALLGVAAQAAAVEPEIAAVERVAMQRALGDFRSLAERLESDGLLPRAITAAAVTDLLWVLAGPRAIVSLTTDRGWTPARFATWLDVTLRSFLRGR</sequence>
<dbReference type="RefSeq" id="WP_337313362.1">
    <property type="nucleotide sequence ID" value="NZ_JAEKNS010000135.1"/>
</dbReference>
<keyword evidence="3" id="KW-0804">Transcription</keyword>
<dbReference type="PRINTS" id="PR00455">
    <property type="entry name" value="HTHTETR"/>
</dbReference>
<dbReference type="Gene3D" id="1.10.357.10">
    <property type="entry name" value="Tetracycline Repressor, domain 2"/>
    <property type="match status" value="1"/>
</dbReference>
<evidence type="ECO:0000313" key="7">
    <source>
        <dbReference type="Proteomes" id="UP000606991"/>
    </source>
</evidence>
<evidence type="ECO:0000256" key="3">
    <source>
        <dbReference type="ARBA" id="ARBA00023163"/>
    </source>
</evidence>
<keyword evidence="2 4" id="KW-0238">DNA-binding</keyword>